<evidence type="ECO:0000256" key="4">
    <source>
        <dbReference type="ARBA" id="ARBA00022679"/>
    </source>
</evidence>
<evidence type="ECO:0000313" key="8">
    <source>
        <dbReference type="EMBL" id="RAM58034.1"/>
    </source>
</evidence>
<evidence type="ECO:0000256" key="6">
    <source>
        <dbReference type="HAMAP-Rule" id="MF_00074"/>
    </source>
</evidence>
<dbReference type="PANTHER" id="PTHR31760">
    <property type="entry name" value="S-ADENOSYL-L-METHIONINE-DEPENDENT METHYLTRANSFERASES SUPERFAMILY PROTEIN"/>
    <property type="match status" value="1"/>
</dbReference>
<evidence type="ECO:0000256" key="1">
    <source>
        <dbReference type="ARBA" id="ARBA00022490"/>
    </source>
</evidence>
<comment type="subcellular location">
    <subcellularLocation>
        <location evidence="6">Cytoplasm</location>
    </subcellularLocation>
</comment>
<keyword evidence="3 6" id="KW-0489">Methyltransferase</keyword>
<evidence type="ECO:0000256" key="3">
    <source>
        <dbReference type="ARBA" id="ARBA00022603"/>
    </source>
</evidence>
<dbReference type="EC" id="2.1.1.-" evidence="6"/>
<evidence type="ECO:0000313" key="9">
    <source>
        <dbReference type="Proteomes" id="UP000070069"/>
    </source>
</evidence>
<dbReference type="SUPFAM" id="SSF53335">
    <property type="entry name" value="S-adenosyl-L-methionine-dependent methyltransferases"/>
    <property type="match status" value="1"/>
</dbReference>
<evidence type="ECO:0000313" key="10">
    <source>
        <dbReference type="Proteomes" id="UP000249343"/>
    </source>
</evidence>
<dbReference type="AlphaFoldDB" id="A0A139JR63"/>
<reference evidence="8 10" key="1">
    <citation type="submission" date="2014-04" db="EMBL/GenBank/DDBJ databases">
        <title>Genome study of Napier grass stunt phytoplasma.</title>
        <authorList>
            <person name="Kawicha P."/>
            <person name="Dickinson M."/>
            <person name="Hodgetts J."/>
        </authorList>
    </citation>
    <scope>NUCLEOTIDE SEQUENCE [LARGE SCALE GENOMIC DNA]</scope>
    <source>
        <strain evidence="8 10">NGS-S10</strain>
    </source>
</reference>
<sequence length="205" mass="24311">MFYNNLLKESFFLSNFQLKQLEKYYFFLKSYSNKINLTSLLSEKEVYLKHFYDSFLVSKIINLIKFEHLCDLGTGAGFPGIPLKILYPHLKVFLLESISKKIIFLKKLVSILNLSNIFIFHHRIEEHKNKYNFIITRSLGKMDVIFKLSSLVIKKKGYLIAMKGPNYIEELKNIKKKFSFHLKKKKKSELPFNLGKRVNLLFQKK</sequence>
<comment type="caution">
    <text evidence="7">The sequence shown here is derived from an EMBL/GenBank/DDBJ whole genome shotgun (WGS) entry which is preliminary data.</text>
</comment>
<dbReference type="RefSeq" id="WP_066539936.1">
    <property type="nucleotide sequence ID" value="NZ_JHUK01000001.1"/>
</dbReference>
<dbReference type="Gene3D" id="3.40.50.150">
    <property type="entry name" value="Vaccinia Virus protein VP39"/>
    <property type="match status" value="1"/>
</dbReference>
<dbReference type="GO" id="GO:0070043">
    <property type="term" value="F:rRNA (guanine-N7-)-methyltransferase activity"/>
    <property type="evidence" value="ECO:0007669"/>
    <property type="project" value="UniProtKB-UniRule"/>
</dbReference>
<comment type="function">
    <text evidence="6">Specifically methylates the N7 position of a guanine in 16S rRNA.</text>
</comment>
<dbReference type="PANTHER" id="PTHR31760:SF0">
    <property type="entry name" value="S-ADENOSYL-L-METHIONINE-DEPENDENT METHYLTRANSFERASES SUPERFAMILY PROTEIN"/>
    <property type="match status" value="1"/>
</dbReference>
<dbReference type="Proteomes" id="UP000249343">
    <property type="component" value="Unassembled WGS sequence"/>
</dbReference>
<comment type="caution">
    <text evidence="6">Lacks conserved residue(s) required for the propagation of feature annotation.</text>
</comment>
<dbReference type="InterPro" id="IPR029063">
    <property type="entry name" value="SAM-dependent_MTases_sf"/>
</dbReference>
<evidence type="ECO:0000256" key="5">
    <source>
        <dbReference type="ARBA" id="ARBA00022691"/>
    </source>
</evidence>
<dbReference type="GO" id="GO:0005829">
    <property type="term" value="C:cytosol"/>
    <property type="evidence" value="ECO:0007669"/>
    <property type="project" value="TreeGrafter"/>
</dbReference>
<comment type="similarity">
    <text evidence="6">Belongs to the methyltransferase superfamily. RNA methyltransferase RsmG family.</text>
</comment>
<keyword evidence="5 6" id="KW-0949">S-adenosyl-L-methionine</keyword>
<keyword evidence="10" id="KW-1185">Reference proteome</keyword>
<dbReference type="EMBL" id="LTBM01000001">
    <property type="protein sequence ID" value="KXT29455.1"/>
    <property type="molecule type" value="Genomic_DNA"/>
</dbReference>
<feature type="binding site" evidence="6">
    <location>
        <position position="73"/>
    </location>
    <ligand>
        <name>S-adenosyl-L-methionine</name>
        <dbReference type="ChEBI" id="CHEBI:59789"/>
    </ligand>
</feature>
<accession>A0A139JR63</accession>
<reference evidence="7 9" key="2">
    <citation type="submission" date="2016-02" db="EMBL/GenBank/DDBJ databases">
        <title>A draft genome sequence of Candidatus Phytoplasma oryzae strain Mbita1, the causative agent of Napier Grass stunt disease in Kenya.</title>
        <authorList>
            <person name="Fischer A."/>
            <person name="Santa-Cruz I."/>
            <person name="Wambua L."/>
            <person name="Olds C."/>
            <person name="Midega C."/>
            <person name="Dickinson M."/>
            <person name="Kawicha P."/>
            <person name="Khan Z."/>
            <person name="Masiga D."/>
            <person name="Jores J."/>
            <person name="Bernd S."/>
        </authorList>
    </citation>
    <scope>NUCLEOTIDE SEQUENCE [LARGE SCALE GENOMIC DNA]</scope>
    <source>
        <strain evidence="7">Mbita1</strain>
    </source>
</reference>
<organism evidence="7 9">
    <name type="scientific">Candidatus Phytoplasma oryzae</name>
    <dbReference type="NCBI Taxonomy" id="203274"/>
    <lineage>
        <taxon>Bacteria</taxon>
        <taxon>Bacillati</taxon>
        <taxon>Mycoplasmatota</taxon>
        <taxon>Mollicutes</taxon>
        <taxon>Acholeplasmatales</taxon>
        <taxon>Acholeplasmataceae</taxon>
        <taxon>Candidatus Phytoplasma</taxon>
        <taxon>16SrXI (Rice yellow dwarf group)</taxon>
    </lineage>
</organism>
<keyword evidence="1 6" id="KW-0963">Cytoplasm</keyword>
<dbReference type="PATRIC" id="fig|203274.3.peg.99"/>
<keyword evidence="4 6" id="KW-0808">Transferase</keyword>
<name>A0A139JR63_9MOLU</name>
<keyword evidence="2 6" id="KW-0698">rRNA processing</keyword>
<dbReference type="HAMAP" id="MF_00074">
    <property type="entry name" value="16SrRNA_methyltr_G"/>
    <property type="match status" value="1"/>
</dbReference>
<feature type="binding site" evidence="6">
    <location>
        <position position="137"/>
    </location>
    <ligand>
        <name>S-adenosyl-L-methionine</name>
        <dbReference type="ChEBI" id="CHEBI:59789"/>
    </ligand>
</feature>
<gene>
    <name evidence="7" type="primary">gidB</name>
    <name evidence="6" type="synonym">rsmG</name>
    <name evidence="7" type="ORF">AXA84_0100</name>
    <name evidence="8" type="ORF">DH96_00570</name>
</gene>
<evidence type="ECO:0000256" key="2">
    <source>
        <dbReference type="ARBA" id="ARBA00022552"/>
    </source>
</evidence>
<dbReference type="Proteomes" id="UP000070069">
    <property type="component" value="Unassembled WGS sequence"/>
</dbReference>
<dbReference type="PIRSF" id="PIRSF003078">
    <property type="entry name" value="GidB"/>
    <property type="match status" value="1"/>
</dbReference>
<feature type="binding site" evidence="6">
    <location>
        <begin position="124"/>
        <end position="125"/>
    </location>
    <ligand>
        <name>S-adenosyl-L-methionine</name>
        <dbReference type="ChEBI" id="CHEBI:59789"/>
    </ligand>
</feature>
<dbReference type="EMBL" id="JHUK01000001">
    <property type="protein sequence ID" value="RAM58034.1"/>
    <property type="molecule type" value="Genomic_DNA"/>
</dbReference>
<dbReference type="InterPro" id="IPR003682">
    <property type="entry name" value="rRNA_ssu_MeTfrase_G"/>
</dbReference>
<evidence type="ECO:0000313" key="7">
    <source>
        <dbReference type="EMBL" id="KXT29455.1"/>
    </source>
</evidence>
<dbReference type="NCBIfam" id="TIGR00138">
    <property type="entry name" value="rsmG_gidB"/>
    <property type="match status" value="1"/>
</dbReference>
<dbReference type="Pfam" id="PF02527">
    <property type="entry name" value="GidB"/>
    <property type="match status" value="1"/>
</dbReference>
<feature type="binding site" evidence="6">
    <location>
        <position position="78"/>
    </location>
    <ligand>
        <name>S-adenosyl-L-methionine</name>
        <dbReference type="ChEBI" id="CHEBI:59789"/>
    </ligand>
</feature>
<dbReference type="OrthoDB" id="9808773at2"/>
<protein>
    <recommendedName>
        <fullName evidence="6">Ribosomal RNA small subunit methyltransferase G</fullName>
        <ecNumber evidence="6">2.1.1.-</ecNumber>
    </recommendedName>
    <alternativeName>
        <fullName evidence="6">16S rRNA 7-methylguanosine methyltransferase</fullName>
        <shortName evidence="6">16S rRNA m7G methyltransferase</shortName>
    </alternativeName>
</protein>
<proteinExistence type="inferred from homology"/>